<protein>
    <submittedName>
        <fullName evidence="1">Uu.00g027370.m01.CDS01</fullName>
    </submittedName>
</protein>
<dbReference type="AlphaFoldDB" id="A0AAI8V7K7"/>
<sequence length="468" mass="52192">MSSHGWHALYPYQVANAQGGLALCPANPQQAVNSWNAYAINQVAAQQAVNPQAGLAPQAATFHPAATFHQANATNVTLAAQIAQMLNSTFNLAAVQVPAVPPVPQHFPDSNKIVVCVVCGGLIKPTVPSALADRGSSRVRKDWMHAAVLVKALPEFDEWSKRASRSRQSLNAGDKLLQELHVTEFHGSARHFFVRELPGKVAINTDDQEIAIPAHTACLDVVRVFCNYQGKFNFNFRASDGGAPSSMAHFYEIWRNRALATCLHGGIMRRPIKEPNDGYLGAPALQFKDLVGYAEVWQKSWQLRRFEACPIFNPVVITKVILSKLSTMDGKSRKPDPVAAEAWARTQALPVEICDLVLLAMEPFESRANPMSLTPTRALPNKWWKDSLMSGCLIPWLWDLDSEEVAKHERLACRDEEDWDWELLCRRLAQPQLVHPGGKLHGFIHLWNRRRIWKLLDLARLGHVTFGH</sequence>
<evidence type="ECO:0000313" key="1">
    <source>
        <dbReference type="EMBL" id="CAJ2499884.1"/>
    </source>
</evidence>
<accession>A0AAI8V7K7</accession>
<reference evidence="1" key="1">
    <citation type="submission" date="2023-10" db="EMBL/GenBank/DDBJ databases">
        <authorList>
            <person name="Hackl T."/>
        </authorList>
    </citation>
    <scope>NUCLEOTIDE SEQUENCE</scope>
</reference>
<proteinExistence type="predicted"/>
<comment type="caution">
    <text evidence="1">The sequence shown here is derived from an EMBL/GenBank/DDBJ whole genome shotgun (WGS) entry which is preliminary data.</text>
</comment>
<name>A0AAI8V7K7_9PEZI</name>
<evidence type="ECO:0000313" key="2">
    <source>
        <dbReference type="Proteomes" id="UP001295740"/>
    </source>
</evidence>
<keyword evidence="2" id="KW-1185">Reference proteome</keyword>
<gene>
    <name evidence="1" type="ORF">KHLLAP_LOCUS352</name>
</gene>
<organism evidence="1 2">
    <name type="scientific">Anthostomella pinea</name>
    <dbReference type="NCBI Taxonomy" id="933095"/>
    <lineage>
        <taxon>Eukaryota</taxon>
        <taxon>Fungi</taxon>
        <taxon>Dikarya</taxon>
        <taxon>Ascomycota</taxon>
        <taxon>Pezizomycotina</taxon>
        <taxon>Sordariomycetes</taxon>
        <taxon>Xylariomycetidae</taxon>
        <taxon>Xylariales</taxon>
        <taxon>Xylariaceae</taxon>
        <taxon>Anthostomella</taxon>
    </lineage>
</organism>
<dbReference type="Proteomes" id="UP001295740">
    <property type="component" value="Unassembled WGS sequence"/>
</dbReference>
<dbReference type="EMBL" id="CAUWAG010000003">
    <property type="protein sequence ID" value="CAJ2499884.1"/>
    <property type="molecule type" value="Genomic_DNA"/>
</dbReference>